<keyword evidence="2" id="KW-1185">Reference proteome</keyword>
<evidence type="ECO:0000313" key="2">
    <source>
        <dbReference type="Proteomes" id="UP000503447"/>
    </source>
</evidence>
<name>A0A6M5YLY5_9BACT</name>
<dbReference type="AlphaFoldDB" id="A0A6M5YLY5"/>
<proteinExistence type="predicted"/>
<accession>A0A6M5YLY5</accession>
<organism evidence="1 2">
    <name type="scientific">Frigoriglobus tundricola</name>
    <dbReference type="NCBI Taxonomy" id="2774151"/>
    <lineage>
        <taxon>Bacteria</taxon>
        <taxon>Pseudomonadati</taxon>
        <taxon>Planctomycetota</taxon>
        <taxon>Planctomycetia</taxon>
        <taxon>Gemmatales</taxon>
        <taxon>Gemmataceae</taxon>
        <taxon>Frigoriglobus</taxon>
    </lineage>
</organism>
<gene>
    <name evidence="1" type="ORF">FTUN_1781</name>
</gene>
<dbReference type="Proteomes" id="UP000503447">
    <property type="component" value="Chromosome"/>
</dbReference>
<sequence length="39" mass="4407">MCLEAQAGKPVPQTMKTDRLNRIVNKCRLFFAETGPLKT</sequence>
<protein>
    <submittedName>
        <fullName evidence="1">Uncharacterized protein</fullName>
    </submittedName>
</protein>
<reference evidence="2" key="1">
    <citation type="submission" date="2020-05" db="EMBL/GenBank/DDBJ databases">
        <title>Frigoriglobus tundricola gen. nov., sp. nov., a psychrotolerant cellulolytic planctomycete of the family Gemmataceae with two divergent copies of 16S rRNA gene.</title>
        <authorList>
            <person name="Kulichevskaya I.S."/>
            <person name="Ivanova A.A."/>
            <person name="Naumoff D.G."/>
            <person name="Beletsky A.V."/>
            <person name="Rijpstra W.I.C."/>
            <person name="Sinninghe Damste J.S."/>
            <person name="Mardanov A.V."/>
            <person name="Ravin N.V."/>
            <person name="Dedysh S.N."/>
        </authorList>
    </citation>
    <scope>NUCLEOTIDE SEQUENCE [LARGE SCALE GENOMIC DNA]</scope>
    <source>
        <strain evidence="2">PL17</strain>
    </source>
</reference>
<evidence type="ECO:0000313" key="1">
    <source>
        <dbReference type="EMBL" id="QJW94261.1"/>
    </source>
</evidence>
<dbReference type="EMBL" id="CP053452">
    <property type="protein sequence ID" value="QJW94261.1"/>
    <property type="molecule type" value="Genomic_DNA"/>
</dbReference>
<dbReference type="KEGG" id="ftj:FTUN_1781"/>